<dbReference type="Pfam" id="PF00656">
    <property type="entry name" value="Peptidase_C14"/>
    <property type="match status" value="1"/>
</dbReference>
<feature type="region of interest" description="Disordered" evidence="1">
    <location>
        <begin position="377"/>
        <end position="413"/>
    </location>
</feature>
<feature type="compositionally biased region" description="Basic and acidic residues" evidence="1">
    <location>
        <begin position="326"/>
        <end position="335"/>
    </location>
</feature>
<feature type="compositionally biased region" description="Polar residues" evidence="1">
    <location>
        <begin position="312"/>
        <end position="322"/>
    </location>
</feature>
<evidence type="ECO:0000313" key="5">
    <source>
        <dbReference type="Proteomes" id="UP000053372"/>
    </source>
</evidence>
<gene>
    <name evidence="4" type="ORF">BC008_07090</name>
</gene>
<comment type="caution">
    <text evidence="4">The sequence shown here is derived from an EMBL/GenBank/DDBJ whole genome shotgun (WGS) entry which is preliminary data.</text>
</comment>
<dbReference type="AlphaFoldDB" id="A0A0V7ZBB6"/>
<keyword evidence="2" id="KW-0472">Membrane</keyword>
<feature type="compositionally biased region" description="Polar residues" evidence="1">
    <location>
        <begin position="377"/>
        <end position="392"/>
    </location>
</feature>
<feature type="region of interest" description="Disordered" evidence="1">
    <location>
        <begin position="304"/>
        <end position="335"/>
    </location>
</feature>
<organism evidence="4 5">
    <name type="scientific">Mastigocoleus testarum BC008</name>
    <dbReference type="NCBI Taxonomy" id="371196"/>
    <lineage>
        <taxon>Bacteria</taxon>
        <taxon>Bacillati</taxon>
        <taxon>Cyanobacteriota</taxon>
        <taxon>Cyanophyceae</taxon>
        <taxon>Nostocales</taxon>
        <taxon>Hapalosiphonaceae</taxon>
        <taxon>Mastigocoleus</taxon>
    </lineage>
</organism>
<dbReference type="Gene3D" id="3.40.50.1460">
    <property type="match status" value="1"/>
</dbReference>
<dbReference type="InterPro" id="IPR011600">
    <property type="entry name" value="Pept_C14_caspase"/>
</dbReference>
<dbReference type="InterPro" id="IPR029030">
    <property type="entry name" value="Caspase-like_dom_sf"/>
</dbReference>
<dbReference type="SUPFAM" id="SSF52129">
    <property type="entry name" value="Caspase-like"/>
    <property type="match status" value="1"/>
</dbReference>
<feature type="transmembrane region" description="Helical" evidence="2">
    <location>
        <begin position="341"/>
        <end position="364"/>
    </location>
</feature>
<sequence>MANNWAIAIGINQYQFFQPLRCAQADAEGLKQALVERGEFFAQQCLLITDTSPPIGEYSTEPSKENILLLLEEFAAKFWQPQDRLWFFFSGYGINYNGRDYLMPKEGDPLRVEETGIALRELILFLRATQLEVLILLDMNRAFGCQGHPLVTQEALCVAQELELPIIISCQPEQFSHESSEIGYGFFSAALLEALRSGHGNTLGNLENYLKVRTPELCEDHFRPVQNPASFITFNDRSILGQLPLARMFQNIASSTPEKQKIKGQIQPILSNSNDSFGQSSQSFNTLNHNDLLQTDEDISEELSSFSLSPSYPATSERSSSAIVRHSRENTQKEKANGTSLWTNLLTGSCIAVILGFSIGLVFLHYQKTWNHSDGSLVNNPETEDSNFVQTLPNSSVSPITSPSPTPVDPNINPEKRKKALLDLEKISLNPTEASDLSKAIAKAQQIKPEKLNYKEAQDNIQIWSQMILEMAENSAQKQDYAKAIATTQFINENFPNYSQAQAAIERWREEAKQYISNQTLLDAANALIKSKQASTYNRAIEVAKKISPSEPGFKQAQKSINKWSEDILKIAYARAARGNFKSAIAAANLVPPEETNTHNKAQVAIEKWQSKQ</sequence>
<dbReference type="GO" id="GO:0006508">
    <property type="term" value="P:proteolysis"/>
    <property type="evidence" value="ECO:0007669"/>
    <property type="project" value="InterPro"/>
</dbReference>
<dbReference type="OrthoDB" id="581349at2"/>
<evidence type="ECO:0000313" key="4">
    <source>
        <dbReference type="EMBL" id="KST61800.1"/>
    </source>
</evidence>
<keyword evidence="2" id="KW-1133">Transmembrane helix</keyword>
<keyword evidence="5" id="KW-1185">Reference proteome</keyword>
<evidence type="ECO:0000259" key="3">
    <source>
        <dbReference type="Pfam" id="PF00656"/>
    </source>
</evidence>
<accession>A0A0V7ZBB6</accession>
<dbReference type="RefSeq" id="WP_027842129.1">
    <property type="nucleotide sequence ID" value="NZ_LMTZ01000171.1"/>
</dbReference>
<keyword evidence="2" id="KW-0812">Transmembrane</keyword>
<protein>
    <recommendedName>
        <fullName evidence="3">Peptidase C14 caspase domain-containing protein</fullName>
    </recommendedName>
</protein>
<evidence type="ECO:0000256" key="1">
    <source>
        <dbReference type="SAM" id="MobiDB-lite"/>
    </source>
</evidence>
<evidence type="ECO:0000256" key="2">
    <source>
        <dbReference type="SAM" id="Phobius"/>
    </source>
</evidence>
<proteinExistence type="predicted"/>
<dbReference type="Proteomes" id="UP000053372">
    <property type="component" value="Unassembled WGS sequence"/>
</dbReference>
<dbReference type="GO" id="GO:0004197">
    <property type="term" value="F:cysteine-type endopeptidase activity"/>
    <property type="evidence" value="ECO:0007669"/>
    <property type="project" value="InterPro"/>
</dbReference>
<feature type="domain" description="Peptidase C14 caspase" evidence="3">
    <location>
        <begin position="4"/>
        <end position="203"/>
    </location>
</feature>
<dbReference type="EMBL" id="LMTZ01000171">
    <property type="protein sequence ID" value="KST61800.1"/>
    <property type="molecule type" value="Genomic_DNA"/>
</dbReference>
<reference evidence="4 5" key="1">
    <citation type="journal article" date="2015" name="Genome Announc.">
        <title>Draft Genome of the Euendolithic (true boring) Cyanobacterium Mastigocoleus testarum strain BC008.</title>
        <authorList>
            <person name="Guida B.S."/>
            <person name="Garcia-Pichel F."/>
        </authorList>
    </citation>
    <scope>NUCLEOTIDE SEQUENCE [LARGE SCALE GENOMIC DNA]</scope>
    <source>
        <strain evidence="4 5">BC008</strain>
    </source>
</reference>
<name>A0A0V7ZBB6_9CYAN</name>